<evidence type="ECO:0008006" key="3">
    <source>
        <dbReference type="Google" id="ProtNLM"/>
    </source>
</evidence>
<dbReference type="Proteomes" id="UP001437256">
    <property type="component" value="Unassembled WGS sequence"/>
</dbReference>
<accession>A0ABR2Z6C8</accession>
<dbReference type="EMBL" id="JBBXMP010000923">
    <property type="protein sequence ID" value="KAL0056809.1"/>
    <property type="molecule type" value="Genomic_DNA"/>
</dbReference>
<proteinExistence type="predicted"/>
<evidence type="ECO:0000313" key="1">
    <source>
        <dbReference type="EMBL" id="KAL0056809.1"/>
    </source>
</evidence>
<gene>
    <name evidence="1" type="ORF">AAF712_016578</name>
</gene>
<reference evidence="1 2" key="1">
    <citation type="submission" date="2024-05" db="EMBL/GenBank/DDBJ databases">
        <title>A draft genome resource for the thread blight pathogen Marasmius tenuissimus strain MS-2.</title>
        <authorList>
            <person name="Yulfo-Soto G.E."/>
            <person name="Baruah I.K."/>
            <person name="Amoako-Attah I."/>
            <person name="Bukari Y."/>
            <person name="Meinhardt L.W."/>
            <person name="Bailey B.A."/>
            <person name="Cohen S.P."/>
        </authorList>
    </citation>
    <scope>NUCLEOTIDE SEQUENCE [LARGE SCALE GENOMIC DNA]</scope>
    <source>
        <strain evidence="1 2">MS-2</strain>
    </source>
</reference>
<name>A0ABR2Z6C8_9AGAR</name>
<keyword evidence="2" id="KW-1185">Reference proteome</keyword>
<protein>
    <recommendedName>
        <fullName evidence="3">F-box domain-containing protein</fullName>
    </recommendedName>
</protein>
<sequence length="494" mass="55395">MAPPASSETSGSQANIDFINHIPDEILSQIYTLAYVSSPQYSKSRNPLAYEALPRIIRLVCKRWRAIAESTKPLWLEFEITPDSKPEWVKTSSIFDSAKRARAMLEEWLQFACPDNGDARGLRFSFEASAEFSPVEIEILIVLVEHSDCWQRACFDMLMRATVLLGPIHGRLGRLESLDLDLQRDLVDEIAEIDFGTRAFPASFAAALGYAPRLTRLSSYGFWEENDTIQINLPFHQLKHICVVDKRPLDSYHLLRRSAASVEIATITPISKDPAAIWPAQPLPDPPVVRLEALRRLMYLNDHDDTLGLKCGSIFRSLEVPNLRALILYDPAGRSSYHEAFEMLLRSGCKTLKRLDMRGAYLNPLSDIVDLLDFTGDTLESLYVDGVLNTVFSQYRRQRGTGTTAAIIADLATRMEKGLMKLKKLNFRLKVSNVEYLGILGFEKLFRAVLKRNETITLVLIVSGSSLCVKQLTRELEGPSSGGQTGGKVIIEAV</sequence>
<organism evidence="1 2">
    <name type="scientific">Marasmius tenuissimus</name>
    <dbReference type="NCBI Taxonomy" id="585030"/>
    <lineage>
        <taxon>Eukaryota</taxon>
        <taxon>Fungi</taxon>
        <taxon>Dikarya</taxon>
        <taxon>Basidiomycota</taxon>
        <taxon>Agaricomycotina</taxon>
        <taxon>Agaricomycetes</taxon>
        <taxon>Agaricomycetidae</taxon>
        <taxon>Agaricales</taxon>
        <taxon>Marasmiineae</taxon>
        <taxon>Marasmiaceae</taxon>
        <taxon>Marasmius</taxon>
    </lineage>
</organism>
<evidence type="ECO:0000313" key="2">
    <source>
        <dbReference type="Proteomes" id="UP001437256"/>
    </source>
</evidence>
<comment type="caution">
    <text evidence="1">The sequence shown here is derived from an EMBL/GenBank/DDBJ whole genome shotgun (WGS) entry which is preliminary data.</text>
</comment>